<proteinExistence type="inferred from homology"/>
<reference evidence="13" key="1">
    <citation type="submission" date="2023-06" db="EMBL/GenBank/DDBJ databases">
        <title>Genome-scale phylogeny and comparative genomics of the fungal order Sordariales.</title>
        <authorList>
            <consortium name="Lawrence Berkeley National Laboratory"/>
            <person name="Hensen N."/>
            <person name="Bonometti L."/>
            <person name="Westerberg I."/>
            <person name="Brannstrom I.O."/>
            <person name="Guillou S."/>
            <person name="Cros-Aarteil S."/>
            <person name="Calhoun S."/>
            <person name="Haridas S."/>
            <person name="Kuo A."/>
            <person name="Mondo S."/>
            <person name="Pangilinan J."/>
            <person name="Riley R."/>
            <person name="LaButti K."/>
            <person name="Andreopoulos B."/>
            <person name="Lipzen A."/>
            <person name="Chen C."/>
            <person name="Yanf M."/>
            <person name="Daum C."/>
            <person name="Ng V."/>
            <person name="Clum A."/>
            <person name="Steindorff A."/>
            <person name="Ohm R."/>
            <person name="Martin F."/>
            <person name="Silar P."/>
            <person name="Natvig D."/>
            <person name="Lalanne C."/>
            <person name="Gautier V."/>
            <person name="Ament-velasquez S.L."/>
            <person name="Kruys A."/>
            <person name="Hutchinson M.I."/>
            <person name="Powell A.J."/>
            <person name="Barry K."/>
            <person name="Miller A.N."/>
            <person name="Grigoriev I.V."/>
            <person name="Debuchy R."/>
            <person name="Gladieux P."/>
            <person name="Thoren M.H."/>
            <person name="Johannesson H."/>
        </authorList>
    </citation>
    <scope>NUCLEOTIDE SEQUENCE</scope>
    <source>
        <strain evidence="13">SMH2392-1A</strain>
    </source>
</reference>
<evidence type="ECO:0000256" key="11">
    <source>
        <dbReference type="SAM" id="Phobius"/>
    </source>
</evidence>
<feature type="transmembrane region" description="Helical" evidence="11">
    <location>
        <begin position="370"/>
        <end position="394"/>
    </location>
</feature>
<feature type="transmembrane region" description="Helical" evidence="11">
    <location>
        <begin position="97"/>
        <end position="114"/>
    </location>
</feature>
<feature type="transmembrane region" description="Helical" evidence="11">
    <location>
        <begin position="195"/>
        <end position="220"/>
    </location>
</feature>
<sequence>MASESEPFPALATGASDRQLPSDDAGAARRRRKSSALGEMRFGDTGGPALSTSTGLAHLHGTKESKDAGAPPSKRFTKRRKARSALRRIKNFAFKHTWLLPLVIMVVVLSLYALNPTESNPLHRFIFLSYEIPSSSSNGGLTQYGKGRWDFAFVAFYTVVLSFTRELVMQEMLRPLARYYGLRSRGKQARFMEQMYTAVYFGVLGPAGMYVMSRTPVWYFNTYGMYENFPHKTHEAVFKTYYLIQAAYWAQQAIVLLLGVEKPRKDFKEFVGHHVVTLSLIYLSYRFHFTYIGLAVYITHDISDFFLASSKSLNYVDSSIMAPFYAFFVFVWIYMRHYLNLRIIFSLFTEFKTVGPYEINWETQQYKSPLAFWVTLGLLGSLQALNLFWLFFIVRIGYRFAVTNVAKDDRSDAEDSEVEDEPVDTKTKTYATAAALDGKAAAQLEDEHNSALERKHQAANGHAGAAAVNGKAKVSASAKSVSKKASR</sequence>
<keyword evidence="8" id="KW-0325">Glycoprotein</keyword>
<dbReference type="Proteomes" id="UP001172101">
    <property type="component" value="Unassembled WGS sequence"/>
</dbReference>
<feature type="compositionally biased region" description="Basic and acidic residues" evidence="10">
    <location>
        <begin position="446"/>
        <end position="456"/>
    </location>
</feature>
<feature type="region of interest" description="Disordered" evidence="10">
    <location>
        <begin position="1"/>
        <end position="80"/>
    </location>
</feature>
<feature type="domain" description="TLC" evidence="12">
    <location>
        <begin position="186"/>
        <end position="402"/>
    </location>
</feature>
<dbReference type="AlphaFoldDB" id="A0AA40AV44"/>
<dbReference type="GO" id="GO:0050291">
    <property type="term" value="F:sphingosine N-acyltransferase activity"/>
    <property type="evidence" value="ECO:0007669"/>
    <property type="project" value="InterPro"/>
</dbReference>
<comment type="subcellular location">
    <subcellularLocation>
        <location evidence="1">Endoplasmic reticulum membrane</location>
        <topology evidence="1">Multi-pass membrane protein</topology>
    </subcellularLocation>
</comment>
<dbReference type="RefSeq" id="XP_060298489.1">
    <property type="nucleotide sequence ID" value="XM_060439689.1"/>
</dbReference>
<evidence type="ECO:0000256" key="8">
    <source>
        <dbReference type="ARBA" id="ARBA00023180"/>
    </source>
</evidence>
<evidence type="ECO:0000256" key="3">
    <source>
        <dbReference type="ARBA" id="ARBA00022679"/>
    </source>
</evidence>
<feature type="transmembrane region" description="Helical" evidence="11">
    <location>
        <begin position="151"/>
        <end position="168"/>
    </location>
</feature>
<evidence type="ECO:0000256" key="6">
    <source>
        <dbReference type="ARBA" id="ARBA00022989"/>
    </source>
</evidence>
<organism evidence="13 14">
    <name type="scientific">Lasiosphaeria miniovina</name>
    <dbReference type="NCBI Taxonomy" id="1954250"/>
    <lineage>
        <taxon>Eukaryota</taxon>
        <taxon>Fungi</taxon>
        <taxon>Dikarya</taxon>
        <taxon>Ascomycota</taxon>
        <taxon>Pezizomycotina</taxon>
        <taxon>Sordariomycetes</taxon>
        <taxon>Sordariomycetidae</taxon>
        <taxon>Sordariales</taxon>
        <taxon>Lasiosphaeriaceae</taxon>
        <taxon>Lasiosphaeria</taxon>
    </lineage>
</organism>
<gene>
    <name evidence="13" type="ORF">B0T26DRAFT_674251</name>
</gene>
<keyword evidence="7 9" id="KW-0472">Membrane</keyword>
<evidence type="ECO:0000256" key="2">
    <source>
        <dbReference type="ARBA" id="ARBA00009808"/>
    </source>
</evidence>
<evidence type="ECO:0000256" key="1">
    <source>
        <dbReference type="ARBA" id="ARBA00004477"/>
    </source>
</evidence>
<dbReference type="EMBL" id="JAUIRO010000003">
    <property type="protein sequence ID" value="KAK0722565.1"/>
    <property type="molecule type" value="Genomic_DNA"/>
</dbReference>
<dbReference type="GO" id="GO:0005789">
    <property type="term" value="C:endoplasmic reticulum membrane"/>
    <property type="evidence" value="ECO:0007669"/>
    <property type="project" value="UniProtKB-SubCell"/>
</dbReference>
<evidence type="ECO:0000256" key="7">
    <source>
        <dbReference type="ARBA" id="ARBA00023136"/>
    </source>
</evidence>
<keyword evidence="6 11" id="KW-1133">Transmembrane helix</keyword>
<keyword evidence="3" id="KW-0808">Transferase</keyword>
<evidence type="ECO:0000256" key="9">
    <source>
        <dbReference type="PROSITE-ProRule" id="PRU00205"/>
    </source>
</evidence>
<feature type="region of interest" description="Disordered" evidence="10">
    <location>
        <begin position="446"/>
        <end position="487"/>
    </location>
</feature>
<dbReference type="InterPro" id="IPR016439">
    <property type="entry name" value="Lag1/Lac1-like"/>
</dbReference>
<dbReference type="SMART" id="SM00724">
    <property type="entry name" value="TLC"/>
    <property type="match status" value="1"/>
</dbReference>
<evidence type="ECO:0000256" key="4">
    <source>
        <dbReference type="ARBA" id="ARBA00022692"/>
    </source>
</evidence>
<dbReference type="PROSITE" id="PS50922">
    <property type="entry name" value="TLC"/>
    <property type="match status" value="1"/>
</dbReference>
<evidence type="ECO:0000313" key="13">
    <source>
        <dbReference type="EMBL" id="KAK0722565.1"/>
    </source>
</evidence>
<dbReference type="GeneID" id="85322959"/>
<evidence type="ECO:0000259" key="12">
    <source>
        <dbReference type="PROSITE" id="PS50922"/>
    </source>
</evidence>
<feature type="transmembrane region" description="Helical" evidence="11">
    <location>
        <begin position="240"/>
        <end position="260"/>
    </location>
</feature>
<dbReference type="InterPro" id="IPR006634">
    <property type="entry name" value="TLC-dom"/>
</dbReference>
<dbReference type="Pfam" id="PF03798">
    <property type="entry name" value="TRAM_LAG1_CLN8"/>
    <property type="match status" value="1"/>
</dbReference>
<comment type="similarity">
    <text evidence="2">Belongs to the sphingosine N-acyltransferase family.</text>
</comment>
<feature type="transmembrane region" description="Helical" evidence="11">
    <location>
        <begin position="318"/>
        <end position="335"/>
    </location>
</feature>
<evidence type="ECO:0000313" key="14">
    <source>
        <dbReference type="Proteomes" id="UP001172101"/>
    </source>
</evidence>
<evidence type="ECO:0000256" key="5">
    <source>
        <dbReference type="ARBA" id="ARBA00022824"/>
    </source>
</evidence>
<name>A0AA40AV44_9PEZI</name>
<dbReference type="PANTHER" id="PTHR12560:SF11">
    <property type="entry name" value="CERAMIDE SYNTHASE LAC1-RELATED"/>
    <property type="match status" value="1"/>
</dbReference>
<keyword evidence="5" id="KW-0256">Endoplasmic reticulum</keyword>
<dbReference type="GO" id="GO:0046513">
    <property type="term" value="P:ceramide biosynthetic process"/>
    <property type="evidence" value="ECO:0007669"/>
    <property type="project" value="InterPro"/>
</dbReference>
<keyword evidence="14" id="KW-1185">Reference proteome</keyword>
<protein>
    <submittedName>
        <fullName evidence="13">TLC domain-containing protein</fullName>
    </submittedName>
</protein>
<dbReference type="PANTHER" id="PTHR12560">
    <property type="entry name" value="LONGEVITY ASSURANCE FACTOR 1 LAG1"/>
    <property type="match status" value="1"/>
</dbReference>
<accession>A0AA40AV44</accession>
<comment type="caution">
    <text evidence="13">The sequence shown here is derived from an EMBL/GenBank/DDBJ whole genome shotgun (WGS) entry which is preliminary data.</text>
</comment>
<keyword evidence="4 9" id="KW-0812">Transmembrane</keyword>
<evidence type="ECO:0000256" key="10">
    <source>
        <dbReference type="SAM" id="MobiDB-lite"/>
    </source>
</evidence>
<feature type="compositionally biased region" description="Low complexity" evidence="10">
    <location>
        <begin position="458"/>
        <end position="480"/>
    </location>
</feature>
<feature type="transmembrane region" description="Helical" evidence="11">
    <location>
        <begin position="280"/>
        <end position="298"/>
    </location>
</feature>